<name>A0ACB8SI87_9AGAM</name>
<dbReference type="Proteomes" id="UP000814140">
    <property type="component" value="Unassembled WGS sequence"/>
</dbReference>
<evidence type="ECO:0000313" key="1">
    <source>
        <dbReference type="EMBL" id="KAI0055650.1"/>
    </source>
</evidence>
<gene>
    <name evidence="1" type="ORF">BV25DRAFT_1736148</name>
</gene>
<protein>
    <submittedName>
        <fullName evidence="1">Uncharacterized protein</fullName>
    </submittedName>
</protein>
<reference evidence="1" key="2">
    <citation type="journal article" date="2022" name="New Phytol.">
        <title>Evolutionary transition to the ectomycorrhizal habit in the genomes of a hyperdiverse lineage of mushroom-forming fungi.</title>
        <authorList>
            <person name="Looney B."/>
            <person name="Miyauchi S."/>
            <person name="Morin E."/>
            <person name="Drula E."/>
            <person name="Courty P.E."/>
            <person name="Kohler A."/>
            <person name="Kuo A."/>
            <person name="LaButti K."/>
            <person name="Pangilinan J."/>
            <person name="Lipzen A."/>
            <person name="Riley R."/>
            <person name="Andreopoulos W."/>
            <person name="He G."/>
            <person name="Johnson J."/>
            <person name="Nolan M."/>
            <person name="Tritt A."/>
            <person name="Barry K.W."/>
            <person name="Grigoriev I.V."/>
            <person name="Nagy L.G."/>
            <person name="Hibbett D."/>
            <person name="Henrissat B."/>
            <person name="Matheny P.B."/>
            <person name="Labbe J."/>
            <person name="Martin F.M."/>
        </authorList>
    </citation>
    <scope>NUCLEOTIDE SEQUENCE</scope>
    <source>
        <strain evidence="1">HHB10654</strain>
    </source>
</reference>
<accession>A0ACB8SI87</accession>
<organism evidence="1 2">
    <name type="scientific">Artomyces pyxidatus</name>
    <dbReference type="NCBI Taxonomy" id="48021"/>
    <lineage>
        <taxon>Eukaryota</taxon>
        <taxon>Fungi</taxon>
        <taxon>Dikarya</taxon>
        <taxon>Basidiomycota</taxon>
        <taxon>Agaricomycotina</taxon>
        <taxon>Agaricomycetes</taxon>
        <taxon>Russulales</taxon>
        <taxon>Auriscalpiaceae</taxon>
        <taxon>Artomyces</taxon>
    </lineage>
</organism>
<sequence>MYRKSALHSTRLAVIGRAYLRLGGSGGEIVRRLVVTGRGYGGWQESRRYSPGTRVRYLRWTNEWSRDPDQPSVFWLAGAGKSAFANEVATRLHEECAIYSCFFFRRDSPDIALGPIQLLAYGLSFLPGLRLSCAICFSVPGTAWNSPPLQIARPLLGQIRLS</sequence>
<comment type="caution">
    <text evidence="1">The sequence shown here is derived from an EMBL/GenBank/DDBJ whole genome shotgun (WGS) entry which is preliminary data.</text>
</comment>
<evidence type="ECO:0000313" key="2">
    <source>
        <dbReference type="Proteomes" id="UP000814140"/>
    </source>
</evidence>
<dbReference type="EMBL" id="MU277284">
    <property type="protein sequence ID" value="KAI0055650.1"/>
    <property type="molecule type" value="Genomic_DNA"/>
</dbReference>
<keyword evidence="2" id="KW-1185">Reference proteome</keyword>
<reference evidence="1" key="1">
    <citation type="submission" date="2021-03" db="EMBL/GenBank/DDBJ databases">
        <authorList>
            <consortium name="DOE Joint Genome Institute"/>
            <person name="Ahrendt S."/>
            <person name="Looney B.P."/>
            <person name="Miyauchi S."/>
            <person name="Morin E."/>
            <person name="Drula E."/>
            <person name="Courty P.E."/>
            <person name="Chicoki N."/>
            <person name="Fauchery L."/>
            <person name="Kohler A."/>
            <person name="Kuo A."/>
            <person name="Labutti K."/>
            <person name="Pangilinan J."/>
            <person name="Lipzen A."/>
            <person name="Riley R."/>
            <person name="Andreopoulos W."/>
            <person name="He G."/>
            <person name="Johnson J."/>
            <person name="Barry K.W."/>
            <person name="Grigoriev I.V."/>
            <person name="Nagy L."/>
            <person name="Hibbett D."/>
            <person name="Henrissat B."/>
            <person name="Matheny P.B."/>
            <person name="Labbe J."/>
            <person name="Martin F."/>
        </authorList>
    </citation>
    <scope>NUCLEOTIDE SEQUENCE</scope>
    <source>
        <strain evidence="1">HHB10654</strain>
    </source>
</reference>
<proteinExistence type="predicted"/>